<dbReference type="Proteomes" id="UP000230233">
    <property type="component" value="Chromosome IV"/>
</dbReference>
<keyword evidence="3" id="KW-1185">Reference proteome</keyword>
<keyword evidence="1" id="KW-0732">Signal</keyword>
<organism evidence="2 3">
    <name type="scientific">Caenorhabditis nigoni</name>
    <dbReference type="NCBI Taxonomy" id="1611254"/>
    <lineage>
        <taxon>Eukaryota</taxon>
        <taxon>Metazoa</taxon>
        <taxon>Ecdysozoa</taxon>
        <taxon>Nematoda</taxon>
        <taxon>Chromadorea</taxon>
        <taxon>Rhabditida</taxon>
        <taxon>Rhabditina</taxon>
        <taxon>Rhabditomorpha</taxon>
        <taxon>Rhabditoidea</taxon>
        <taxon>Rhabditidae</taxon>
        <taxon>Peloderinae</taxon>
        <taxon>Caenorhabditis</taxon>
    </lineage>
</organism>
<comment type="caution">
    <text evidence="2">The sequence shown here is derived from an EMBL/GenBank/DDBJ whole genome shotgun (WGS) entry which is preliminary data.</text>
</comment>
<evidence type="ECO:0000256" key="1">
    <source>
        <dbReference type="SAM" id="SignalP"/>
    </source>
</evidence>
<dbReference type="EMBL" id="PDUG01000004">
    <property type="protein sequence ID" value="PIC31886.1"/>
    <property type="molecule type" value="Genomic_DNA"/>
</dbReference>
<dbReference type="PANTHER" id="PTHR36956">
    <property type="entry name" value="UTERINE LUMIN EXPRESSED/LOCAILIZED-RELATED"/>
    <property type="match status" value="1"/>
</dbReference>
<proteinExistence type="predicted"/>
<reference evidence="3" key="1">
    <citation type="submission" date="2017-10" db="EMBL/GenBank/DDBJ databases">
        <title>Rapid genome shrinkage in a self-fertile nematode reveals novel sperm competition proteins.</title>
        <authorList>
            <person name="Yin D."/>
            <person name="Schwarz E.M."/>
            <person name="Thomas C.G."/>
            <person name="Felde R.L."/>
            <person name="Korf I.F."/>
            <person name="Cutter A.D."/>
            <person name="Schartner C.M."/>
            <person name="Ralston E.J."/>
            <person name="Meyer B.J."/>
            <person name="Haag E.S."/>
        </authorList>
    </citation>
    <scope>NUCLEOTIDE SEQUENCE [LARGE SCALE GENOMIC DNA]</scope>
    <source>
        <strain evidence="3">JU1422</strain>
    </source>
</reference>
<evidence type="ECO:0008006" key="4">
    <source>
        <dbReference type="Google" id="ProtNLM"/>
    </source>
</evidence>
<protein>
    <recommendedName>
        <fullName evidence="4">DUF19 domain-containing protein</fullName>
    </recommendedName>
</protein>
<evidence type="ECO:0000313" key="3">
    <source>
        <dbReference type="Proteomes" id="UP000230233"/>
    </source>
</evidence>
<gene>
    <name evidence="2" type="primary">Cnig_chr_IV.g12428</name>
    <name evidence="2" type="ORF">B9Z55_012428</name>
</gene>
<accession>A0A2G5TY80</accession>
<feature type="chain" id="PRO_5013693907" description="DUF19 domain-containing protein" evidence="1">
    <location>
        <begin position="19"/>
        <end position="122"/>
    </location>
</feature>
<name>A0A2G5TY80_9PELO</name>
<dbReference type="AlphaFoldDB" id="A0A2G5TY80"/>
<evidence type="ECO:0000313" key="2">
    <source>
        <dbReference type="EMBL" id="PIC31886.1"/>
    </source>
</evidence>
<feature type="signal peptide" evidence="1">
    <location>
        <begin position="1"/>
        <end position="18"/>
    </location>
</feature>
<sequence length="122" mass="14290">MRLIFIALFCSFVFGVYGFPNSVERCHRELYVIEQCFEAFPFSSKNWEAQDFYEDLENYDSWRTCVSPSKCSESLRRIEKVKYSFELHKFYADNLQECLGSGVLGNLSQTCNQDCNPLAYLN</sequence>
<dbReference type="PANTHER" id="PTHR36956:SF2">
    <property type="entry name" value="CPXV012 PROTEIN-RELATED"/>
    <property type="match status" value="1"/>
</dbReference>